<evidence type="ECO:0000256" key="1">
    <source>
        <dbReference type="SAM" id="Coils"/>
    </source>
</evidence>
<keyword evidence="2" id="KW-1133">Transmembrane helix</keyword>
<accession>A0A6V7S2X3</accession>
<dbReference type="VEuPathDB" id="PlasmoDB:PVLDE_0803600"/>
<protein>
    <submittedName>
        <fullName evidence="4">Fam-b protein</fullName>
    </submittedName>
</protein>
<dbReference type="NCBIfam" id="TIGR01597">
    <property type="entry name" value="PYST-B"/>
    <property type="match status" value="1"/>
</dbReference>
<feature type="chain" id="PRO_5028227081" evidence="3">
    <location>
        <begin position="24"/>
        <end position="264"/>
    </location>
</feature>
<dbReference type="Pfam" id="PF09592">
    <property type="entry name" value="DUF2031"/>
    <property type="match status" value="1"/>
</dbReference>
<dbReference type="InterPro" id="IPR006484">
    <property type="entry name" value="PYST_B"/>
</dbReference>
<keyword evidence="2" id="KW-0472">Membrane</keyword>
<gene>
    <name evidence="4" type="ORF">PVLDE_0803600</name>
</gene>
<keyword evidence="3" id="KW-0732">Signal</keyword>
<feature type="signal peptide" evidence="3">
    <location>
        <begin position="1"/>
        <end position="23"/>
    </location>
</feature>
<feature type="coiled-coil region" evidence="1">
    <location>
        <begin position="109"/>
        <end position="143"/>
    </location>
</feature>
<evidence type="ECO:0000313" key="4">
    <source>
        <dbReference type="EMBL" id="CAD2090629.1"/>
    </source>
</evidence>
<dbReference type="EMBL" id="LR865370">
    <property type="protein sequence ID" value="CAD2090629.1"/>
    <property type="molecule type" value="Genomic_DNA"/>
</dbReference>
<dbReference type="AlphaFoldDB" id="A0A6V7S2X3"/>
<dbReference type="Proteomes" id="UP000515308">
    <property type="component" value="Chromosome PVLDE_08"/>
</dbReference>
<evidence type="ECO:0000313" key="5">
    <source>
        <dbReference type="Proteomes" id="UP000515308"/>
    </source>
</evidence>
<name>A0A6V7S2X3_PLAVN</name>
<keyword evidence="2" id="KW-0812">Transmembrane</keyword>
<evidence type="ECO:0000256" key="3">
    <source>
        <dbReference type="SAM" id="SignalP"/>
    </source>
</evidence>
<evidence type="ECO:0000256" key="2">
    <source>
        <dbReference type="SAM" id="Phobius"/>
    </source>
</evidence>
<organism evidence="4 5">
    <name type="scientific">Plasmodium vinckei lentum</name>
    <dbReference type="NCBI Taxonomy" id="138297"/>
    <lineage>
        <taxon>Eukaryota</taxon>
        <taxon>Sar</taxon>
        <taxon>Alveolata</taxon>
        <taxon>Apicomplexa</taxon>
        <taxon>Aconoidasida</taxon>
        <taxon>Haemosporida</taxon>
        <taxon>Plasmodiidae</taxon>
        <taxon>Plasmodium</taxon>
        <taxon>Plasmodium (Vinckeia)</taxon>
    </lineage>
</organism>
<feature type="transmembrane region" description="Helical" evidence="2">
    <location>
        <begin position="213"/>
        <end position="243"/>
    </location>
</feature>
<reference evidence="4 5" key="1">
    <citation type="submission" date="2020-08" db="EMBL/GenBank/DDBJ databases">
        <authorList>
            <person name="Ramaprasad A."/>
        </authorList>
    </citation>
    <scope>NUCLEOTIDE SEQUENCE [LARGE SCALE GENOMIC DNA]</scope>
</reference>
<keyword evidence="1" id="KW-0175">Coiled coil</keyword>
<sequence length="264" mass="31424">MKGNIFKFVLFSIIICFFEYSKNELYFINERNMCLERNIINFINNRILADSDKQFDLNNFYQSTSSLANQFSDCDDDDDEEITNLRNIIDSHITKHKENNTLPNLNNIDRKTKKLIHKIQKELNEAKKELDNKRNNELSIQQIYDKRIIKKDENNFVSEQEDFKQLENYENIFDIGNYNFEGEYNEIISSNIYREIKMDENLRKDEVKFSKNVAILIVGYLVTISSGVWYSIIFLIPYMLSLLKKCWKVIKLKSKISKIPKSSR</sequence>
<proteinExistence type="predicted"/>